<accession>A0A6J5ZUS5</accession>
<name>A0A6J5ZUS5_9ZZZZ</name>
<gene>
    <name evidence="1" type="ORF">UFOPK3331_01504</name>
</gene>
<evidence type="ECO:0000313" key="1">
    <source>
        <dbReference type="EMBL" id="CAB4345268.1"/>
    </source>
</evidence>
<reference evidence="1" key="1">
    <citation type="submission" date="2020-05" db="EMBL/GenBank/DDBJ databases">
        <authorList>
            <person name="Chiriac C."/>
            <person name="Salcher M."/>
            <person name="Ghai R."/>
            <person name="Kavagutti S V."/>
        </authorList>
    </citation>
    <scope>NUCLEOTIDE SEQUENCE</scope>
</reference>
<dbReference type="InterPro" id="IPR013078">
    <property type="entry name" value="His_Pase_superF_clade-1"/>
</dbReference>
<dbReference type="AlphaFoldDB" id="A0A6J5ZUS5"/>
<proteinExistence type="predicted"/>
<dbReference type="Pfam" id="PF00300">
    <property type="entry name" value="His_Phos_1"/>
    <property type="match status" value="1"/>
</dbReference>
<dbReference type="EMBL" id="CAESAL010000067">
    <property type="protein sequence ID" value="CAB4345268.1"/>
    <property type="molecule type" value="Genomic_DNA"/>
</dbReference>
<dbReference type="CDD" id="cd07067">
    <property type="entry name" value="HP_PGM_like"/>
    <property type="match status" value="1"/>
</dbReference>
<dbReference type="SMART" id="SM00855">
    <property type="entry name" value="PGAM"/>
    <property type="match status" value="1"/>
</dbReference>
<dbReference type="InterPro" id="IPR029033">
    <property type="entry name" value="His_PPase_superfam"/>
</dbReference>
<dbReference type="SUPFAM" id="SSF53254">
    <property type="entry name" value="Phosphoglycerate mutase-like"/>
    <property type="match status" value="1"/>
</dbReference>
<sequence length="153" mass="16948">MTIFLIRHAHAGKRSEWATDDRLRPLSDRGINQSQALTAVIGDIVVGRIISSPFVRCMQTVQPLGTKFDVDVETSDAFAEGADDEIAYRLLLELNDDDGVVCSHGDVIPHLLHRLVADGMDTDGPLIDQKGSTWIIEMRNGRPFHGRYVPPSK</sequence>
<protein>
    <submittedName>
        <fullName evidence="1">Unannotated protein</fullName>
    </submittedName>
</protein>
<dbReference type="Gene3D" id="3.40.50.1240">
    <property type="entry name" value="Phosphoglycerate mutase-like"/>
    <property type="match status" value="1"/>
</dbReference>
<organism evidence="1">
    <name type="scientific">freshwater metagenome</name>
    <dbReference type="NCBI Taxonomy" id="449393"/>
    <lineage>
        <taxon>unclassified sequences</taxon>
        <taxon>metagenomes</taxon>
        <taxon>ecological metagenomes</taxon>
    </lineage>
</organism>